<sequence>MNKQTPYNTANSSDTAQIERRIEDTREKLSDTLHELKDKASPRQLADRAVRFAKDSGAPEMARGVGRTVRDHPVPFLLVGAGLGWLVASRLRSRSDTTEDAAGRLAQDSNATYPDVRLDACSNGAAAPGIDDKDVDERLYEAGEQAGEKLSETLVQAREKLGEARDSTARVASGIADRSGEWAGAARRGAQRGWSYATDEQPLILLGVGLAAGTALGLALPRSRSEERLLGSHSAALQSRARDAAQSQYERAKSAARDTYDTVMDDLDRRGLSAEGLRGAAGAAAEQARTALGGEASGGYKPH</sequence>
<dbReference type="InterPro" id="IPR022062">
    <property type="entry name" value="DUF3618"/>
</dbReference>
<dbReference type="Proteomes" id="UP001254608">
    <property type="component" value="Unassembled WGS sequence"/>
</dbReference>
<gene>
    <name evidence="1" type="ORF">RM530_05960</name>
</gene>
<accession>A0ABU2WGA6</accession>
<dbReference type="EMBL" id="JAVRIC010000006">
    <property type="protein sequence ID" value="MDT0496909.1"/>
    <property type="molecule type" value="Genomic_DNA"/>
</dbReference>
<dbReference type="RefSeq" id="WP_311364303.1">
    <property type="nucleotide sequence ID" value="NZ_JAVRIC010000006.1"/>
</dbReference>
<dbReference type="PANTHER" id="PTHR47372:SF11">
    <property type="entry name" value="RE19971P"/>
    <property type="match status" value="1"/>
</dbReference>
<dbReference type="Pfam" id="PF12277">
    <property type="entry name" value="DUF3618"/>
    <property type="match status" value="1"/>
</dbReference>
<evidence type="ECO:0000313" key="1">
    <source>
        <dbReference type="EMBL" id="MDT0496909.1"/>
    </source>
</evidence>
<keyword evidence="2" id="KW-1185">Reference proteome</keyword>
<name>A0ABU2WGA6_9GAMM</name>
<proteinExistence type="predicted"/>
<evidence type="ECO:0000313" key="2">
    <source>
        <dbReference type="Proteomes" id="UP001254608"/>
    </source>
</evidence>
<organism evidence="1 2">
    <name type="scientific">Banduia mediterranea</name>
    <dbReference type="NCBI Taxonomy" id="3075609"/>
    <lineage>
        <taxon>Bacteria</taxon>
        <taxon>Pseudomonadati</taxon>
        <taxon>Pseudomonadota</taxon>
        <taxon>Gammaproteobacteria</taxon>
        <taxon>Nevskiales</taxon>
        <taxon>Algiphilaceae</taxon>
        <taxon>Banduia</taxon>
    </lineage>
</organism>
<protein>
    <submittedName>
        <fullName evidence="1">DUF3618 domain-containing protein</fullName>
    </submittedName>
</protein>
<comment type="caution">
    <text evidence="1">The sequence shown here is derived from an EMBL/GenBank/DDBJ whole genome shotgun (WGS) entry which is preliminary data.</text>
</comment>
<dbReference type="PANTHER" id="PTHR47372">
    <property type="entry name" value="DAUER UP-REGULATED-RELATED"/>
    <property type="match status" value="1"/>
</dbReference>
<reference evidence="1 2" key="1">
    <citation type="submission" date="2023-09" db="EMBL/GenBank/DDBJ databases">
        <authorList>
            <person name="Rey-Velasco X."/>
        </authorList>
    </citation>
    <scope>NUCLEOTIDE SEQUENCE [LARGE SCALE GENOMIC DNA]</scope>
    <source>
        <strain evidence="1 2">W345</strain>
    </source>
</reference>